<proteinExistence type="predicted"/>
<sequence length="156" mass="17406">MSKAKAGHAPAALPGAQAEVEVVEKSSDTSWAMFQALQGQSERGFVRTRPTKLAAVAEAKAQEDVTVDDVLVEIRRNNRVCPLPAIWQRLYAYLPNTGPHLAKVPASPAEWEQVPSLEKRARLREHVEWAAAQGVLPQVYQALRKLPEERWHHMGE</sequence>
<evidence type="ECO:0000313" key="1">
    <source>
        <dbReference type="EMBL" id="MBK6006523.1"/>
    </source>
</evidence>
<name>A0A934TSH4_9BURK</name>
<gene>
    <name evidence="1" type="ORF">JJB11_10505</name>
</gene>
<accession>A0A934TSH4</accession>
<comment type="caution">
    <text evidence="1">The sequence shown here is derived from an EMBL/GenBank/DDBJ whole genome shotgun (WGS) entry which is preliminary data.</text>
</comment>
<evidence type="ECO:0000313" key="2">
    <source>
        <dbReference type="Proteomes" id="UP000630528"/>
    </source>
</evidence>
<dbReference type="RefSeq" id="WP_201170064.1">
    <property type="nucleotide sequence ID" value="NZ_JAEPWM010000003.1"/>
</dbReference>
<reference evidence="1" key="2">
    <citation type="submission" date="2021-01" db="EMBL/GenBank/DDBJ databases">
        <authorList>
            <person name="Kang M."/>
        </authorList>
    </citation>
    <scope>NUCLEOTIDE SEQUENCE</scope>
    <source>
        <strain evidence="1">KACC 17527</strain>
    </source>
</reference>
<keyword evidence="2" id="KW-1185">Reference proteome</keyword>
<dbReference type="EMBL" id="JAEPWM010000003">
    <property type="protein sequence ID" value="MBK6006523.1"/>
    <property type="molecule type" value="Genomic_DNA"/>
</dbReference>
<organism evidence="1 2">
    <name type="scientific">Ramlibacter ginsenosidimutans</name>
    <dbReference type="NCBI Taxonomy" id="502333"/>
    <lineage>
        <taxon>Bacteria</taxon>
        <taxon>Pseudomonadati</taxon>
        <taxon>Pseudomonadota</taxon>
        <taxon>Betaproteobacteria</taxon>
        <taxon>Burkholderiales</taxon>
        <taxon>Comamonadaceae</taxon>
        <taxon>Ramlibacter</taxon>
    </lineage>
</organism>
<protein>
    <submittedName>
        <fullName evidence="1">Uncharacterized protein</fullName>
    </submittedName>
</protein>
<dbReference type="AlphaFoldDB" id="A0A934TSH4"/>
<reference evidence="1" key="1">
    <citation type="journal article" date="2012" name="J. Microbiol. Biotechnol.">
        <title>Ramlibacter ginsenosidimutans sp. nov., with ginsenoside-converting activity.</title>
        <authorList>
            <person name="Wang L."/>
            <person name="An D.S."/>
            <person name="Kim S.G."/>
            <person name="Jin F.X."/>
            <person name="Kim S.C."/>
            <person name="Lee S.T."/>
            <person name="Im W.T."/>
        </authorList>
    </citation>
    <scope>NUCLEOTIDE SEQUENCE</scope>
    <source>
        <strain evidence="1">KACC 17527</strain>
    </source>
</reference>
<dbReference type="Proteomes" id="UP000630528">
    <property type="component" value="Unassembled WGS sequence"/>
</dbReference>